<dbReference type="EMBL" id="JARWAO010000003">
    <property type="protein sequence ID" value="MDR5895980.1"/>
    <property type="molecule type" value="Genomic_DNA"/>
</dbReference>
<dbReference type="InterPro" id="IPR036390">
    <property type="entry name" value="WH_DNA-bd_sf"/>
</dbReference>
<evidence type="ECO:0000313" key="6">
    <source>
        <dbReference type="Proteomes" id="UP001269375"/>
    </source>
</evidence>
<reference evidence="5 6" key="1">
    <citation type="submission" date="2023-04" db="EMBL/GenBank/DDBJ databases">
        <title>A long-awaited taxogenomic arrangement of the family Halomonadaceae.</title>
        <authorList>
            <person name="De La Haba R."/>
            <person name="Chuvochina M."/>
            <person name="Wittouck S."/>
            <person name="Arahal D.R."/>
            <person name="Sanchez-Porro C."/>
            <person name="Hugenholtz P."/>
            <person name="Ventosa A."/>
        </authorList>
    </citation>
    <scope>NUCLEOTIDE SEQUENCE [LARGE SCALE GENOMIC DNA]</scope>
    <source>
        <strain evidence="5 6">DSM 22428</strain>
    </source>
</reference>
<dbReference type="InterPro" id="IPR036388">
    <property type="entry name" value="WH-like_DNA-bd_sf"/>
</dbReference>
<comment type="caution">
    <text evidence="5">The sequence shown here is derived from an EMBL/GenBank/DDBJ whole genome shotgun (WGS) entry which is preliminary data.</text>
</comment>
<dbReference type="CDD" id="cd00090">
    <property type="entry name" value="HTH_ARSR"/>
    <property type="match status" value="1"/>
</dbReference>
<feature type="domain" description="HTH arsR-type" evidence="4">
    <location>
        <begin position="13"/>
        <end position="104"/>
    </location>
</feature>
<dbReference type="PRINTS" id="PR00778">
    <property type="entry name" value="HTHARSR"/>
</dbReference>
<evidence type="ECO:0000256" key="3">
    <source>
        <dbReference type="ARBA" id="ARBA00023163"/>
    </source>
</evidence>
<proteinExistence type="predicted"/>
<accession>A0ABU1GVA7</accession>
<dbReference type="Proteomes" id="UP001269375">
    <property type="component" value="Unassembled WGS sequence"/>
</dbReference>
<dbReference type="Pfam" id="PF01022">
    <property type="entry name" value="HTH_5"/>
    <property type="match status" value="1"/>
</dbReference>
<dbReference type="PANTHER" id="PTHR43132:SF2">
    <property type="entry name" value="ARSENICAL RESISTANCE OPERON REPRESSOR ARSR-RELATED"/>
    <property type="match status" value="1"/>
</dbReference>
<dbReference type="Gene3D" id="1.10.10.10">
    <property type="entry name" value="Winged helix-like DNA-binding domain superfamily/Winged helix DNA-binding domain"/>
    <property type="match status" value="1"/>
</dbReference>
<sequence length="104" mass="11424">MGLFDTAHTNSTESEMVILEATPILKAMANENRLRILCLLQEGEQSVSELNAKLELSQSALSQHLAVLRREGLVSTRRASQTIYYSLKGEHAKAVLKTLGTLQG</sequence>
<dbReference type="NCBIfam" id="NF033788">
    <property type="entry name" value="HTH_metalloreg"/>
    <property type="match status" value="1"/>
</dbReference>
<evidence type="ECO:0000256" key="2">
    <source>
        <dbReference type="ARBA" id="ARBA00023125"/>
    </source>
</evidence>
<evidence type="ECO:0000259" key="4">
    <source>
        <dbReference type="PROSITE" id="PS50987"/>
    </source>
</evidence>
<protein>
    <submittedName>
        <fullName evidence="5">Metalloregulator ArsR/SmtB family transcription factor</fullName>
    </submittedName>
</protein>
<dbReference type="RefSeq" id="WP_251589914.1">
    <property type="nucleotide sequence ID" value="NZ_JAMLJI010000001.1"/>
</dbReference>
<evidence type="ECO:0000256" key="1">
    <source>
        <dbReference type="ARBA" id="ARBA00023015"/>
    </source>
</evidence>
<gene>
    <name evidence="5" type="ORF">QC825_07855</name>
</gene>
<dbReference type="InterPro" id="IPR051011">
    <property type="entry name" value="Metal_resp_trans_reg"/>
</dbReference>
<keyword evidence="6" id="KW-1185">Reference proteome</keyword>
<dbReference type="InterPro" id="IPR011991">
    <property type="entry name" value="ArsR-like_HTH"/>
</dbReference>
<name>A0ABU1GVA7_9GAMM</name>
<keyword evidence="2" id="KW-0238">DNA-binding</keyword>
<dbReference type="PROSITE" id="PS50987">
    <property type="entry name" value="HTH_ARSR_2"/>
    <property type="match status" value="1"/>
</dbReference>
<keyword evidence="1" id="KW-0805">Transcription regulation</keyword>
<keyword evidence="3" id="KW-0804">Transcription</keyword>
<dbReference type="InterPro" id="IPR001845">
    <property type="entry name" value="HTH_ArsR_DNA-bd_dom"/>
</dbReference>
<dbReference type="SUPFAM" id="SSF46785">
    <property type="entry name" value="Winged helix' DNA-binding domain"/>
    <property type="match status" value="1"/>
</dbReference>
<evidence type="ECO:0000313" key="5">
    <source>
        <dbReference type="EMBL" id="MDR5895980.1"/>
    </source>
</evidence>
<dbReference type="PANTHER" id="PTHR43132">
    <property type="entry name" value="ARSENICAL RESISTANCE OPERON REPRESSOR ARSR-RELATED"/>
    <property type="match status" value="1"/>
</dbReference>
<organism evidence="5 6">
    <name type="scientific">Larsenimonas suaedae</name>
    <dbReference type="NCBI Taxonomy" id="1851019"/>
    <lineage>
        <taxon>Bacteria</taxon>
        <taxon>Pseudomonadati</taxon>
        <taxon>Pseudomonadota</taxon>
        <taxon>Gammaproteobacteria</taxon>
        <taxon>Oceanospirillales</taxon>
        <taxon>Halomonadaceae</taxon>
        <taxon>Larsenimonas</taxon>
    </lineage>
</organism>
<dbReference type="SMART" id="SM00418">
    <property type="entry name" value="HTH_ARSR"/>
    <property type="match status" value="1"/>
</dbReference>